<dbReference type="CDD" id="cd12148">
    <property type="entry name" value="fungal_TF_MHR"/>
    <property type="match status" value="1"/>
</dbReference>
<feature type="compositionally biased region" description="Polar residues" evidence="6">
    <location>
        <begin position="865"/>
        <end position="877"/>
    </location>
</feature>
<dbReference type="AlphaFoldDB" id="A0A409V9C8"/>
<dbReference type="PANTHER" id="PTHR31668:SF26">
    <property type="entry name" value="GLUCOSE TRANSPORT TRANSCRIPTION REGULATOR RGT1-RELATED"/>
    <property type="match status" value="1"/>
</dbReference>
<keyword evidence="5" id="KW-0539">Nucleus</keyword>
<reference evidence="8 9" key="1">
    <citation type="journal article" date="2018" name="Evol. Lett.">
        <title>Horizontal gene cluster transfer increased hallucinogenic mushroom diversity.</title>
        <authorList>
            <person name="Reynolds H.T."/>
            <person name="Vijayakumar V."/>
            <person name="Gluck-Thaler E."/>
            <person name="Korotkin H.B."/>
            <person name="Matheny P.B."/>
            <person name="Slot J.C."/>
        </authorList>
    </citation>
    <scope>NUCLEOTIDE SEQUENCE [LARGE SCALE GENOMIC DNA]</scope>
    <source>
        <strain evidence="8 9">2629</strain>
    </source>
</reference>
<keyword evidence="1" id="KW-0479">Metal-binding</keyword>
<proteinExistence type="predicted"/>
<gene>
    <name evidence="8" type="ORF">CVT24_006807</name>
</gene>
<evidence type="ECO:0000259" key="7">
    <source>
        <dbReference type="Pfam" id="PF04082"/>
    </source>
</evidence>
<keyword evidence="4" id="KW-0804">Transcription</keyword>
<accession>A0A409V9C8</accession>
<dbReference type="STRING" id="181874.A0A409V9C8"/>
<evidence type="ECO:0000256" key="6">
    <source>
        <dbReference type="SAM" id="MobiDB-lite"/>
    </source>
</evidence>
<feature type="compositionally biased region" description="Low complexity" evidence="6">
    <location>
        <begin position="54"/>
        <end position="63"/>
    </location>
</feature>
<evidence type="ECO:0000256" key="2">
    <source>
        <dbReference type="ARBA" id="ARBA00023015"/>
    </source>
</evidence>
<dbReference type="GO" id="GO:0008270">
    <property type="term" value="F:zinc ion binding"/>
    <property type="evidence" value="ECO:0007669"/>
    <property type="project" value="InterPro"/>
</dbReference>
<feature type="compositionally biased region" description="Basic and acidic residues" evidence="6">
    <location>
        <begin position="272"/>
        <end position="281"/>
    </location>
</feature>
<sequence>MPTPPAESSTSTNTSQPPVPPQPLPPTPASGSTKPTSTAPKKARQRKRAEAVNSTTTTSTSSSAPVLVQTPVPPTFHSPRGPIFQPYPGPPYHIMNPSYPPMNGSPYPQHPQHPQHPQPPNAPHPSSMSPHPPMHPQYAYPMHPGYSHPYPPYPQYPPQPMMMYPPPRQNIQPDPSVPDPGAPSVSVNNKRKRKTAADSARGKGNDRNSDDETGASGSDVPRVPIPQPQPSSDLKKRTKTEPPICQHCKQYSFECTFFLPITETRFKKKKLEEEAAEKEKSVPAAQPDTSRPGPAQQDSRDIAVYGPTSPAHLLHSQATINSRVYESYDQRYNHTFEVSQSGDGLIQVHKPKQSDHQHLQPKPVDLNIEPDVIQNLINAYFTDVAPLLPIVTRDEFLQNPNPPPVLMYSMCLVAAAKRDIPQKVFDSIRFAVNSLIKAEDVLSTASIVNVQVLLILCMTGDCHSQFVPNALSALWIRLGAAIRMAQDLGLHRAETSIAYGHPYMIDVQDCDAHLPSSGDATDLYMDELVRLSIILGKVQKTIYSPSGLTFTTDEMLYELLGQIQSWKEGLPDHLQFKGPSSSQTADAIDWLDVNEKIYDVWLLTAYAATSCALVQYHTCIRRKDEEAQAKLRKLKDCVRRWEASISPDHMSARRKTAEIISLLYEATQGPQMPIEAPALNPTGGVTAKKPVVLDYKKDPTRPGGGVFVAQEKSEQFEDVPSGTIINEMSVGNKVEGEKSLLAAATSAAAESHSSSALNYNDNVPNHALSTSRPFSPSPFATPLMLQTPADGSFMNVNPAMNLQAQSGSGNVQVMNVLDSAHGSTTLAEFQSADTGFLEGLPGGMFDWGQWDNFFSRFQPGAQGEHGQNQAFQQHQRT</sequence>
<keyword evidence="3" id="KW-0238">DNA-binding</keyword>
<feature type="compositionally biased region" description="Pro residues" evidence="6">
    <location>
        <begin position="17"/>
        <end position="28"/>
    </location>
</feature>
<dbReference type="EMBL" id="NHTK01006127">
    <property type="protein sequence ID" value="PPQ63282.1"/>
    <property type="molecule type" value="Genomic_DNA"/>
</dbReference>
<comment type="caution">
    <text evidence="8">The sequence shown here is derived from an EMBL/GenBank/DDBJ whole genome shotgun (WGS) entry which is preliminary data.</text>
</comment>
<organism evidence="8 9">
    <name type="scientific">Panaeolus cyanescens</name>
    <dbReference type="NCBI Taxonomy" id="181874"/>
    <lineage>
        <taxon>Eukaryota</taxon>
        <taxon>Fungi</taxon>
        <taxon>Dikarya</taxon>
        <taxon>Basidiomycota</taxon>
        <taxon>Agaricomycotina</taxon>
        <taxon>Agaricomycetes</taxon>
        <taxon>Agaricomycetidae</taxon>
        <taxon>Agaricales</taxon>
        <taxon>Agaricineae</taxon>
        <taxon>Galeropsidaceae</taxon>
        <taxon>Panaeolus</taxon>
    </lineage>
</organism>
<name>A0A409V9C8_9AGAR</name>
<dbReference type="GO" id="GO:0006351">
    <property type="term" value="P:DNA-templated transcription"/>
    <property type="evidence" value="ECO:0007669"/>
    <property type="project" value="InterPro"/>
</dbReference>
<evidence type="ECO:0000256" key="1">
    <source>
        <dbReference type="ARBA" id="ARBA00022723"/>
    </source>
</evidence>
<feature type="region of interest" description="Disordered" evidence="6">
    <location>
        <begin position="272"/>
        <end position="307"/>
    </location>
</feature>
<dbReference type="InParanoid" id="A0A409V9C8"/>
<feature type="compositionally biased region" description="Pro residues" evidence="6">
    <location>
        <begin position="108"/>
        <end position="123"/>
    </location>
</feature>
<evidence type="ECO:0000313" key="9">
    <source>
        <dbReference type="Proteomes" id="UP000284842"/>
    </source>
</evidence>
<dbReference type="InterPro" id="IPR007219">
    <property type="entry name" value="XnlR_reg_dom"/>
</dbReference>
<evidence type="ECO:0000313" key="8">
    <source>
        <dbReference type="EMBL" id="PPQ63282.1"/>
    </source>
</evidence>
<feature type="region of interest" description="Disordered" evidence="6">
    <location>
        <begin position="857"/>
        <end position="877"/>
    </location>
</feature>
<feature type="compositionally biased region" description="Basic and acidic residues" evidence="6">
    <location>
        <begin position="200"/>
        <end position="210"/>
    </location>
</feature>
<evidence type="ECO:0000256" key="4">
    <source>
        <dbReference type="ARBA" id="ARBA00023163"/>
    </source>
</evidence>
<keyword evidence="2" id="KW-0805">Transcription regulation</keyword>
<feature type="domain" description="Xylanolytic transcriptional activator regulatory" evidence="7">
    <location>
        <begin position="377"/>
        <end position="494"/>
    </location>
</feature>
<dbReference type="Pfam" id="PF04082">
    <property type="entry name" value="Fungal_trans"/>
    <property type="match status" value="1"/>
</dbReference>
<feature type="region of interest" description="Disordered" evidence="6">
    <location>
        <begin position="161"/>
        <end position="239"/>
    </location>
</feature>
<dbReference type="OrthoDB" id="4161332at2759"/>
<keyword evidence="9" id="KW-1185">Reference proteome</keyword>
<evidence type="ECO:0000256" key="3">
    <source>
        <dbReference type="ARBA" id="ARBA00023125"/>
    </source>
</evidence>
<feature type="region of interest" description="Disordered" evidence="6">
    <location>
        <begin position="1"/>
        <end position="146"/>
    </location>
</feature>
<dbReference type="InterPro" id="IPR050797">
    <property type="entry name" value="Carb_Metab_Trans_Reg"/>
</dbReference>
<protein>
    <recommendedName>
        <fullName evidence="7">Xylanolytic transcriptional activator regulatory domain-containing protein</fullName>
    </recommendedName>
</protein>
<dbReference type="Proteomes" id="UP000284842">
    <property type="component" value="Unassembled WGS sequence"/>
</dbReference>
<evidence type="ECO:0000256" key="5">
    <source>
        <dbReference type="ARBA" id="ARBA00023242"/>
    </source>
</evidence>
<dbReference type="PANTHER" id="PTHR31668">
    <property type="entry name" value="GLUCOSE TRANSPORT TRANSCRIPTION REGULATOR RGT1-RELATED-RELATED"/>
    <property type="match status" value="1"/>
</dbReference>
<dbReference type="GO" id="GO:0003677">
    <property type="term" value="F:DNA binding"/>
    <property type="evidence" value="ECO:0007669"/>
    <property type="project" value="UniProtKB-KW"/>
</dbReference>